<organism evidence="2">
    <name type="scientific">freshwater metagenome</name>
    <dbReference type="NCBI Taxonomy" id="449393"/>
    <lineage>
        <taxon>unclassified sequences</taxon>
        <taxon>metagenomes</taxon>
        <taxon>ecological metagenomes</taxon>
    </lineage>
</organism>
<name>A0A6J6UF45_9ZZZZ</name>
<dbReference type="PANTHER" id="PTHR30290:SF65">
    <property type="entry name" value="MONOACYL PHOSPHATIDYLINOSITOL TETRAMANNOSIDE-BINDING PROTEIN LPQW-RELATED"/>
    <property type="match status" value="1"/>
</dbReference>
<gene>
    <name evidence="2" type="ORF">UFOPK2855_00533</name>
</gene>
<dbReference type="Gene3D" id="3.40.190.10">
    <property type="entry name" value="Periplasmic binding protein-like II"/>
    <property type="match status" value="1"/>
</dbReference>
<evidence type="ECO:0000313" key="2">
    <source>
        <dbReference type="EMBL" id="CAB4758442.1"/>
    </source>
</evidence>
<dbReference type="GO" id="GO:0015833">
    <property type="term" value="P:peptide transport"/>
    <property type="evidence" value="ECO:0007669"/>
    <property type="project" value="TreeGrafter"/>
</dbReference>
<dbReference type="CDD" id="cd08501">
    <property type="entry name" value="PBP2_Lpqw"/>
    <property type="match status" value="1"/>
</dbReference>
<accession>A0A6J6UF45</accession>
<dbReference type="GO" id="GO:0043190">
    <property type="term" value="C:ATP-binding cassette (ABC) transporter complex"/>
    <property type="evidence" value="ECO:0007669"/>
    <property type="project" value="InterPro"/>
</dbReference>
<dbReference type="Gene3D" id="3.10.105.10">
    <property type="entry name" value="Dipeptide-binding Protein, Domain 3"/>
    <property type="match status" value="1"/>
</dbReference>
<evidence type="ECO:0000259" key="1">
    <source>
        <dbReference type="Pfam" id="PF00496"/>
    </source>
</evidence>
<reference evidence="2" key="1">
    <citation type="submission" date="2020-05" db="EMBL/GenBank/DDBJ databases">
        <authorList>
            <person name="Chiriac C."/>
            <person name="Salcher M."/>
            <person name="Ghai R."/>
            <person name="Kavagutti S V."/>
        </authorList>
    </citation>
    <scope>NUCLEOTIDE SEQUENCE</scope>
</reference>
<sequence length="557" mass="60351">MKSKLVKRVIALALVGAVVAPFGMTTQAGAAKDGGSRQINEVPVANLKQGGVFRFVQVDICPNFNTSAIEGNLLNCSQVMDTMLPRYIYFDKNAVLQIDKNYALDIKATRVDGKQTVTYTLNPAAKWSDGKKIGLADFVGMWNAQKKTGQGYNITSSVGYEKIESVKKGKTDNEIVVAFSETYPDWQPLFSALKPAALTASPDAFNTSWKAAPLVTSGPFKFKALDKVTRTITVERDKKWWGDKPVLDTIIFKALPQAAQIDALLNGEIDYMDIGNDSNALKRARENSKISVLLAKAPTHEHFTFGLQNQAVVGDVAVRQAIMLSIDRQQIATAIQGIVDPKVKPNNNHIFLDGVSCNQDNTGTLGKRDLTAAAKLLDGAGWAKGADGIRAKGGVRLSVKLKYPSGNDNRRDTVLLATAMAKEAGIELVPTLVPTAQYFTLANITGGQFEMAIFAWSGTNFPISSAPNLYKLGTAQNFGNIGSADIDATFAKANNILDLKKRCELANAADKEVYKLVHSITLFQRNNVVGVPKNVANFGAFGFTSIDWTKVGFTKNK</sequence>
<dbReference type="Gene3D" id="3.90.76.10">
    <property type="entry name" value="Dipeptide-binding Protein, Domain 1"/>
    <property type="match status" value="1"/>
</dbReference>
<dbReference type="SUPFAM" id="SSF53850">
    <property type="entry name" value="Periplasmic binding protein-like II"/>
    <property type="match status" value="1"/>
</dbReference>
<dbReference type="PIRSF" id="PIRSF002741">
    <property type="entry name" value="MppA"/>
    <property type="match status" value="1"/>
</dbReference>
<dbReference type="InterPro" id="IPR039424">
    <property type="entry name" value="SBP_5"/>
</dbReference>
<dbReference type="PANTHER" id="PTHR30290">
    <property type="entry name" value="PERIPLASMIC BINDING COMPONENT OF ABC TRANSPORTER"/>
    <property type="match status" value="1"/>
</dbReference>
<dbReference type="InterPro" id="IPR030678">
    <property type="entry name" value="Peptide/Ni-bd"/>
</dbReference>
<dbReference type="GO" id="GO:0042597">
    <property type="term" value="C:periplasmic space"/>
    <property type="evidence" value="ECO:0007669"/>
    <property type="project" value="UniProtKB-ARBA"/>
</dbReference>
<dbReference type="GO" id="GO:1904680">
    <property type="term" value="F:peptide transmembrane transporter activity"/>
    <property type="evidence" value="ECO:0007669"/>
    <property type="project" value="TreeGrafter"/>
</dbReference>
<dbReference type="EMBL" id="CAEZZK010000086">
    <property type="protein sequence ID" value="CAB4758442.1"/>
    <property type="molecule type" value="Genomic_DNA"/>
</dbReference>
<dbReference type="InterPro" id="IPR000914">
    <property type="entry name" value="SBP_5_dom"/>
</dbReference>
<proteinExistence type="predicted"/>
<dbReference type="AlphaFoldDB" id="A0A6J6UF45"/>
<protein>
    <submittedName>
        <fullName evidence="2">Unannotated protein</fullName>
    </submittedName>
</protein>
<dbReference type="Pfam" id="PF00496">
    <property type="entry name" value="SBP_bac_5"/>
    <property type="match status" value="1"/>
</dbReference>
<feature type="domain" description="Solute-binding protein family 5" evidence="1">
    <location>
        <begin position="112"/>
        <end position="475"/>
    </location>
</feature>